<dbReference type="InterPro" id="IPR023695">
    <property type="entry name" value="Thiosulf_sulfurTrfase"/>
</dbReference>
<feature type="domain" description="Rhodanese" evidence="3">
    <location>
        <begin position="17"/>
        <end position="105"/>
    </location>
</feature>
<evidence type="ECO:0000259" key="3">
    <source>
        <dbReference type="PROSITE" id="PS50206"/>
    </source>
</evidence>
<dbReference type="GO" id="GO:0004792">
    <property type="term" value="F:thiosulfate-cyanide sulfurtransferase activity"/>
    <property type="evidence" value="ECO:0007669"/>
    <property type="project" value="InterPro"/>
</dbReference>
<dbReference type="RefSeq" id="WP_077242909.1">
    <property type="nucleotide sequence ID" value="NZ_FXTS01000001.1"/>
</dbReference>
<dbReference type="STRING" id="966.BTA35_0202915"/>
<reference evidence="4" key="1">
    <citation type="submission" date="2017-02" db="EMBL/GenBank/DDBJ databases">
        <title>Draft Genome Sequence of the Salt Water Bacterium Oceanospirillum linum ATCC 11336.</title>
        <authorList>
            <person name="Trachtenberg A.M."/>
            <person name="Carney J.G."/>
            <person name="Linnane J.D."/>
            <person name="Rheaume B.A."/>
            <person name="Pitts N.L."/>
            <person name="Mykles D.L."/>
            <person name="Maclea K.S."/>
        </authorList>
    </citation>
    <scope>NUCLEOTIDE SEQUENCE [LARGE SCALE GENOMIC DNA]</scope>
    <source>
        <strain evidence="4">ATCC 11336</strain>
    </source>
</reference>
<evidence type="ECO:0000256" key="2">
    <source>
        <dbReference type="ARBA" id="ARBA00022679"/>
    </source>
</evidence>
<dbReference type="PROSITE" id="PS50206">
    <property type="entry name" value="RHODANESE_3"/>
    <property type="match status" value="1"/>
</dbReference>
<dbReference type="AlphaFoldDB" id="A0A1T1HF93"/>
<protein>
    <submittedName>
        <fullName evidence="4">Thiosulfate sulfurtransferase</fullName>
    </submittedName>
</protein>
<evidence type="ECO:0000256" key="1">
    <source>
        <dbReference type="ARBA" id="ARBA00022490"/>
    </source>
</evidence>
<gene>
    <name evidence="4" type="ORF">BTA35_0202915</name>
</gene>
<dbReference type="EMBL" id="MTSD02000001">
    <property type="protein sequence ID" value="OOV88472.1"/>
    <property type="molecule type" value="Genomic_DNA"/>
</dbReference>
<evidence type="ECO:0000313" key="5">
    <source>
        <dbReference type="Proteomes" id="UP000190064"/>
    </source>
</evidence>
<dbReference type="Pfam" id="PF00581">
    <property type="entry name" value="Rhodanese"/>
    <property type="match status" value="1"/>
</dbReference>
<keyword evidence="5" id="KW-1185">Reference proteome</keyword>
<keyword evidence="1" id="KW-0963">Cytoplasm</keyword>
<dbReference type="PANTHER" id="PTHR43031">
    <property type="entry name" value="FAD-DEPENDENT OXIDOREDUCTASE"/>
    <property type="match status" value="1"/>
</dbReference>
<dbReference type="Gene3D" id="3.40.250.10">
    <property type="entry name" value="Rhodanese-like domain"/>
    <property type="match status" value="1"/>
</dbReference>
<dbReference type="SMART" id="SM00450">
    <property type="entry name" value="RHOD"/>
    <property type="match status" value="1"/>
</dbReference>
<keyword evidence="2" id="KW-0808">Transferase</keyword>
<name>A0A1T1HF93_OCELI</name>
<dbReference type="PANTHER" id="PTHR43031:SF6">
    <property type="entry name" value="THIOSULFATE SULFURTRANSFERASE GLPE"/>
    <property type="match status" value="1"/>
</dbReference>
<sequence length="105" mass="11655">MNFQFMNPDELKAKIEAGEEIVVVDIRDPGSFAAGSIKGSLLLSNDNVQLFIEQTDKSRPVIVCCYHGNSSQSAAQFLAEQGFNDTYSLQGGYELWKTVCPEYCH</sequence>
<dbReference type="GO" id="GO:0005737">
    <property type="term" value="C:cytoplasm"/>
    <property type="evidence" value="ECO:0007669"/>
    <property type="project" value="InterPro"/>
</dbReference>
<organism evidence="4 5">
    <name type="scientific">Oceanospirillum linum</name>
    <dbReference type="NCBI Taxonomy" id="966"/>
    <lineage>
        <taxon>Bacteria</taxon>
        <taxon>Pseudomonadati</taxon>
        <taxon>Pseudomonadota</taxon>
        <taxon>Gammaproteobacteria</taxon>
        <taxon>Oceanospirillales</taxon>
        <taxon>Oceanospirillaceae</taxon>
        <taxon>Oceanospirillum</taxon>
    </lineage>
</organism>
<proteinExistence type="predicted"/>
<dbReference type="InterPro" id="IPR036873">
    <property type="entry name" value="Rhodanese-like_dom_sf"/>
</dbReference>
<accession>A0A1T1HF93</accession>
<comment type="caution">
    <text evidence="4">The sequence shown here is derived from an EMBL/GenBank/DDBJ whole genome shotgun (WGS) entry which is preliminary data.</text>
</comment>
<dbReference type="CDD" id="cd01444">
    <property type="entry name" value="GlpE_ST"/>
    <property type="match status" value="1"/>
</dbReference>
<dbReference type="Proteomes" id="UP000190064">
    <property type="component" value="Unassembled WGS sequence"/>
</dbReference>
<dbReference type="InterPro" id="IPR050229">
    <property type="entry name" value="GlpE_sulfurtransferase"/>
</dbReference>
<dbReference type="InterPro" id="IPR001763">
    <property type="entry name" value="Rhodanese-like_dom"/>
</dbReference>
<dbReference type="NCBIfam" id="NF001195">
    <property type="entry name" value="PRK00162.1"/>
    <property type="match status" value="1"/>
</dbReference>
<evidence type="ECO:0000313" key="4">
    <source>
        <dbReference type="EMBL" id="OOV88472.1"/>
    </source>
</evidence>
<dbReference type="SUPFAM" id="SSF52821">
    <property type="entry name" value="Rhodanese/Cell cycle control phosphatase"/>
    <property type="match status" value="1"/>
</dbReference>